<evidence type="ECO:0000256" key="2">
    <source>
        <dbReference type="ARBA" id="ARBA00022692"/>
    </source>
</evidence>
<dbReference type="EMBL" id="JACXLD010000001">
    <property type="protein sequence ID" value="MBD2857714.1"/>
    <property type="molecule type" value="Genomic_DNA"/>
</dbReference>
<organism evidence="6 7">
    <name type="scientific">Spongiibacter pelagi</name>
    <dbReference type="NCBI Taxonomy" id="2760804"/>
    <lineage>
        <taxon>Bacteria</taxon>
        <taxon>Pseudomonadati</taxon>
        <taxon>Pseudomonadota</taxon>
        <taxon>Gammaproteobacteria</taxon>
        <taxon>Cellvibrionales</taxon>
        <taxon>Spongiibacteraceae</taxon>
        <taxon>Spongiibacter</taxon>
    </lineage>
</organism>
<dbReference type="InterPro" id="IPR006260">
    <property type="entry name" value="TonB/TolA_C"/>
</dbReference>
<accession>A0A927BY55</accession>
<comment type="caution">
    <text evidence="6">The sequence shown here is derived from an EMBL/GenBank/DDBJ whole genome shotgun (WGS) entry which is preliminary data.</text>
</comment>
<dbReference type="Gene3D" id="3.30.2420.10">
    <property type="entry name" value="TonB"/>
    <property type="match status" value="1"/>
</dbReference>
<dbReference type="NCBIfam" id="TIGR01352">
    <property type="entry name" value="tonB_Cterm"/>
    <property type="match status" value="1"/>
</dbReference>
<evidence type="ECO:0000313" key="7">
    <source>
        <dbReference type="Proteomes" id="UP000610558"/>
    </source>
</evidence>
<dbReference type="GO" id="GO:0055085">
    <property type="term" value="P:transmembrane transport"/>
    <property type="evidence" value="ECO:0007669"/>
    <property type="project" value="InterPro"/>
</dbReference>
<evidence type="ECO:0000256" key="3">
    <source>
        <dbReference type="ARBA" id="ARBA00022989"/>
    </source>
</evidence>
<evidence type="ECO:0000313" key="6">
    <source>
        <dbReference type="EMBL" id="MBD2857714.1"/>
    </source>
</evidence>
<dbReference type="GO" id="GO:0016020">
    <property type="term" value="C:membrane"/>
    <property type="evidence" value="ECO:0007669"/>
    <property type="project" value="UniProtKB-SubCell"/>
</dbReference>
<proteinExistence type="predicted"/>
<dbReference type="Pfam" id="PF03544">
    <property type="entry name" value="TonB_C"/>
    <property type="match status" value="1"/>
</dbReference>
<comment type="subcellular location">
    <subcellularLocation>
        <location evidence="1">Membrane</location>
        <topology evidence="1">Single-pass membrane protein</topology>
    </subcellularLocation>
</comment>
<feature type="domain" description="TonB C-terminal" evidence="5">
    <location>
        <begin position="26"/>
        <end position="78"/>
    </location>
</feature>
<evidence type="ECO:0000256" key="1">
    <source>
        <dbReference type="ARBA" id="ARBA00004167"/>
    </source>
</evidence>
<keyword evidence="7" id="KW-1185">Reference proteome</keyword>
<evidence type="ECO:0000256" key="4">
    <source>
        <dbReference type="ARBA" id="ARBA00023136"/>
    </source>
</evidence>
<keyword evidence="2" id="KW-0812">Transmembrane</keyword>
<keyword evidence="4" id="KW-0472">Membrane</keyword>
<dbReference type="AlphaFoldDB" id="A0A927BY55"/>
<dbReference type="SUPFAM" id="SSF74653">
    <property type="entry name" value="TolA/TonB C-terminal domain"/>
    <property type="match status" value="1"/>
</dbReference>
<reference evidence="6" key="1">
    <citation type="submission" date="2020-09" db="EMBL/GenBank/DDBJ databases">
        <authorList>
            <person name="Yoon J.-W."/>
        </authorList>
    </citation>
    <scope>NUCLEOTIDE SEQUENCE</scope>
    <source>
        <strain evidence="6">KMU-158</strain>
    </source>
</reference>
<gene>
    <name evidence="6" type="ORF">IB286_01760</name>
</gene>
<evidence type="ECO:0000259" key="5">
    <source>
        <dbReference type="Pfam" id="PF03544"/>
    </source>
</evidence>
<name>A0A927BY55_9GAMM</name>
<protein>
    <submittedName>
        <fullName evidence="6">TonB family protein</fullName>
    </submittedName>
</protein>
<dbReference type="InterPro" id="IPR037682">
    <property type="entry name" value="TonB_C"/>
</dbReference>
<dbReference type="Proteomes" id="UP000610558">
    <property type="component" value="Unassembled WGS sequence"/>
</dbReference>
<keyword evidence="3" id="KW-1133">Transmembrane helix</keyword>
<sequence>MAESKCPHDQGIYCPDIEAPRVTELKEGTVQIKYTVLPSGSVSDIEVLESTGDPRWVQAVTGTVHLWKYKKSQKEYKQEFKFSAVLGP</sequence>